<proteinExistence type="predicted"/>
<organism evidence="1 2">
    <name type="scientific">Kingdonia uniflora</name>
    <dbReference type="NCBI Taxonomy" id="39325"/>
    <lineage>
        <taxon>Eukaryota</taxon>
        <taxon>Viridiplantae</taxon>
        <taxon>Streptophyta</taxon>
        <taxon>Embryophyta</taxon>
        <taxon>Tracheophyta</taxon>
        <taxon>Spermatophyta</taxon>
        <taxon>Magnoliopsida</taxon>
        <taxon>Ranunculales</taxon>
        <taxon>Circaeasteraceae</taxon>
        <taxon>Kingdonia</taxon>
    </lineage>
</organism>
<dbReference type="Pfam" id="PF04720">
    <property type="entry name" value="PDDEXK_6"/>
    <property type="match status" value="1"/>
</dbReference>
<dbReference type="NCBIfam" id="TIGR01615">
    <property type="entry name" value="A_thal_3542"/>
    <property type="match status" value="1"/>
</dbReference>
<accession>A0A7J7NEJ7</accession>
<dbReference type="EMBL" id="JACGCM010000816">
    <property type="protein sequence ID" value="KAF6165669.1"/>
    <property type="molecule type" value="Genomic_DNA"/>
</dbReference>
<dbReference type="Proteomes" id="UP000541444">
    <property type="component" value="Unassembled WGS sequence"/>
</dbReference>
<sequence length="290" mass="33028">MEVFGRVRKVWDPLGDDVKACICNWSSGSEHEGEDESPCLYNLVHGFLEDSIEDEGQEISLGELLTCKPNISYAEITTEMIKDLVKPPDNNNGDSFVLVLHSNVLKAVEIFSFFRTNKPVFLRKVMMYLRDLGVNAGICKTKWETKGGITAGSFEFIDVVQADVRYLVDIDFAGEFEVARPTAQYERLMQMLPRIYIGTSEELKKVLKLMCDAAKMSLKERGLHVPPWRKNRYMQVRWLGQYHRTINQSPSKMIPPPGIEKFIVTCRSLGFNTGNLNKCPLVVPSRTRIK</sequence>
<dbReference type="PANTHER" id="PTHR31579:SF84">
    <property type="entry name" value="F21O3.6 PROTEIN"/>
    <property type="match status" value="1"/>
</dbReference>
<protein>
    <submittedName>
        <fullName evidence="1">Uncharacterized protein</fullName>
    </submittedName>
</protein>
<dbReference type="OrthoDB" id="408954at2759"/>
<comment type="caution">
    <text evidence="1">The sequence shown here is derived from an EMBL/GenBank/DDBJ whole genome shotgun (WGS) entry which is preliminary data.</text>
</comment>
<dbReference type="InterPro" id="IPR006502">
    <property type="entry name" value="PDDEXK-like"/>
</dbReference>
<evidence type="ECO:0000313" key="2">
    <source>
        <dbReference type="Proteomes" id="UP000541444"/>
    </source>
</evidence>
<dbReference type="AlphaFoldDB" id="A0A7J7NEJ7"/>
<reference evidence="1 2" key="1">
    <citation type="journal article" date="2020" name="IScience">
        <title>Genome Sequencing of the Endangered Kingdonia uniflora (Circaeasteraceae, Ranunculales) Reveals Potential Mechanisms of Evolutionary Specialization.</title>
        <authorList>
            <person name="Sun Y."/>
            <person name="Deng T."/>
            <person name="Zhang A."/>
            <person name="Moore M.J."/>
            <person name="Landis J.B."/>
            <person name="Lin N."/>
            <person name="Zhang H."/>
            <person name="Zhang X."/>
            <person name="Huang J."/>
            <person name="Zhang X."/>
            <person name="Sun H."/>
            <person name="Wang H."/>
        </authorList>
    </citation>
    <scope>NUCLEOTIDE SEQUENCE [LARGE SCALE GENOMIC DNA]</scope>
    <source>
        <strain evidence="1">TB1705</strain>
        <tissue evidence="1">Leaf</tissue>
    </source>
</reference>
<evidence type="ECO:0000313" key="1">
    <source>
        <dbReference type="EMBL" id="KAF6165669.1"/>
    </source>
</evidence>
<dbReference type="PANTHER" id="PTHR31579">
    <property type="entry name" value="OS03G0796600 PROTEIN"/>
    <property type="match status" value="1"/>
</dbReference>
<name>A0A7J7NEJ7_9MAGN</name>
<gene>
    <name evidence="1" type="ORF">GIB67_012566</name>
</gene>
<keyword evidence="2" id="KW-1185">Reference proteome</keyword>